<dbReference type="GO" id="GO:0044423">
    <property type="term" value="C:virion component"/>
    <property type="evidence" value="ECO:0007669"/>
    <property type="project" value="UniProtKB-KW"/>
</dbReference>
<accession>A0A8S5V5C0</accession>
<dbReference type="SUPFAM" id="SSF56563">
    <property type="entry name" value="Major capsid protein gp5"/>
    <property type="match status" value="1"/>
</dbReference>
<name>A0A8S5V5C0_9CAUD</name>
<dbReference type="Gene3D" id="3.30.2400.10">
    <property type="entry name" value="Major capsid protein gp5"/>
    <property type="match status" value="1"/>
</dbReference>
<proteinExistence type="predicted"/>
<comment type="subcellular location">
    <subcellularLocation>
        <location evidence="1">Virion</location>
    </subcellularLocation>
</comment>
<dbReference type="Gene3D" id="3.30.2320.10">
    <property type="entry name" value="hypothetical protein PF0899 domain"/>
    <property type="match status" value="1"/>
</dbReference>
<feature type="domain" description="Phage capsid-like C-terminal" evidence="3">
    <location>
        <begin position="133"/>
        <end position="403"/>
    </location>
</feature>
<evidence type="ECO:0000256" key="2">
    <source>
        <dbReference type="ARBA" id="ARBA00022844"/>
    </source>
</evidence>
<sequence length="408" mass="44514">MKFNAVAEAFNYYRTQSVEDMQKRAAAIGAEIDSNADADVEALNIELKGIKEARDNAEARSDVKRTLSFFEGGDMKPQKRSFDAETVLDTEEYRTAFFKTMLGQKLSDVEKRAFELAIETRNDAYNTSSNSAAVLPTQTLNEIIKKARTMGGLLGECRAFNMPTKISIPIGTPSTKAAWHTEAASVDSENVTVAAVSFDGYEIMKVFSISEKARKMSINAFESYLVEELRACVLETIADALINGTGSAQGTGLEAGITWATSGTGKNHVQVAKTADIKYTDVVALVALLKRGYTQGAKMAMNNATLYNVFYGMLDTAQRPIFIADPKDESIGKVLGFPVVIDDNIADNVVYFGNFSKYLGYNMPEGITIESSRESSFKKGVVDYRAMAIADCKPLVTEAFVKLSKATA</sequence>
<organism evidence="4">
    <name type="scientific">Myoviridae sp. ctrEx11</name>
    <dbReference type="NCBI Taxonomy" id="2825180"/>
    <lineage>
        <taxon>Viruses</taxon>
        <taxon>Duplodnaviria</taxon>
        <taxon>Heunggongvirae</taxon>
        <taxon>Uroviricota</taxon>
        <taxon>Caudoviricetes</taxon>
    </lineage>
</organism>
<protein>
    <submittedName>
        <fullName evidence="4">Major capsid protein</fullName>
    </submittedName>
</protein>
<dbReference type="InterPro" id="IPR054612">
    <property type="entry name" value="Phage_capsid-like_C"/>
</dbReference>
<evidence type="ECO:0000259" key="3">
    <source>
        <dbReference type="Pfam" id="PF05065"/>
    </source>
</evidence>
<dbReference type="Pfam" id="PF05065">
    <property type="entry name" value="Phage_capsid"/>
    <property type="match status" value="1"/>
</dbReference>
<reference evidence="4" key="1">
    <citation type="journal article" date="2021" name="Proc. Natl. Acad. Sci. U.S.A.">
        <title>A Catalog of Tens of Thousands of Viruses from Human Metagenomes Reveals Hidden Associations with Chronic Diseases.</title>
        <authorList>
            <person name="Tisza M.J."/>
            <person name="Buck C.B."/>
        </authorList>
    </citation>
    <scope>NUCLEOTIDE SEQUENCE</scope>
    <source>
        <strain evidence="4">CtrEx11</strain>
    </source>
</reference>
<dbReference type="EMBL" id="BK016200">
    <property type="protein sequence ID" value="DAG01945.1"/>
    <property type="molecule type" value="Genomic_DNA"/>
</dbReference>
<evidence type="ECO:0000313" key="4">
    <source>
        <dbReference type="EMBL" id="DAG01945.1"/>
    </source>
</evidence>
<dbReference type="InterPro" id="IPR024455">
    <property type="entry name" value="Phage_capsid"/>
</dbReference>
<keyword evidence="2" id="KW-0946">Virion</keyword>
<evidence type="ECO:0000256" key="1">
    <source>
        <dbReference type="ARBA" id="ARBA00004328"/>
    </source>
</evidence>
<dbReference type="NCBIfam" id="TIGR01554">
    <property type="entry name" value="major_cap_HK97"/>
    <property type="match status" value="1"/>
</dbReference>